<comment type="similarity">
    <text evidence="1">Belongs to the peptidase S51 family.</text>
</comment>
<keyword evidence="2" id="KW-0645">Protease</keyword>
<dbReference type="Pfam" id="PF03575">
    <property type="entry name" value="Peptidase_S51"/>
    <property type="match status" value="1"/>
</dbReference>
<dbReference type="RefSeq" id="WP_048320656.1">
    <property type="nucleotide sequence ID" value="NZ_CP015220.1"/>
</dbReference>
<evidence type="ECO:0000313" key="5">
    <source>
        <dbReference type="EMBL" id="AMY21427.1"/>
    </source>
</evidence>
<reference evidence="6" key="2">
    <citation type="submission" date="2016-04" db="EMBL/GenBank/DDBJ databases">
        <title>Complete Genome and Plasmid Sequences for Rhodococcus fascians D188 and Draft Sequences for Rhodococcus spp. Isolates PBTS 1 and PBTS 2.</title>
        <authorList>
            <person name="Stamer R."/>
            <person name="Vereecke D."/>
            <person name="Zhang Y."/>
            <person name="Schilkey F."/>
            <person name="Devitt N."/>
            <person name="Randall J."/>
        </authorList>
    </citation>
    <scope>NUCLEOTIDE SEQUENCE [LARGE SCALE GENOMIC DNA]</scope>
    <source>
        <strain evidence="6">PBTS2</strain>
    </source>
</reference>
<evidence type="ECO:0000256" key="2">
    <source>
        <dbReference type="ARBA" id="ARBA00022670"/>
    </source>
</evidence>
<dbReference type="SUPFAM" id="SSF52317">
    <property type="entry name" value="Class I glutamine amidotransferase-like"/>
    <property type="match status" value="1"/>
</dbReference>
<proteinExistence type="inferred from homology"/>
<dbReference type="AlphaFoldDB" id="A0A143QG95"/>
<name>A0A143QG95_RHOFA</name>
<dbReference type="Proteomes" id="UP000076038">
    <property type="component" value="Chromosome"/>
</dbReference>
<reference evidence="5 6" key="1">
    <citation type="journal article" date="2016" name="Genome Announc.">
        <title>Complete Genome and Plasmid Sequences for Rhodococcus fascians D188 and Draft Sequences for Rhodococcus Isolates PBTS 1 and PBTS 2.</title>
        <authorList>
            <person name="Stamler R.A."/>
            <person name="Vereecke D."/>
            <person name="Zhang Y."/>
            <person name="Schilkey F."/>
            <person name="Devitt N."/>
            <person name="Randall J.J."/>
        </authorList>
    </citation>
    <scope>NUCLEOTIDE SEQUENCE [LARGE SCALE GENOMIC DNA]</scope>
    <source>
        <strain evidence="5 6">PBTS2</strain>
    </source>
</reference>
<dbReference type="GO" id="GO:0006508">
    <property type="term" value="P:proteolysis"/>
    <property type="evidence" value="ECO:0007669"/>
    <property type="project" value="UniProtKB-KW"/>
</dbReference>
<keyword evidence="3 5" id="KW-0378">Hydrolase</keyword>
<dbReference type="PANTHER" id="PTHR20842">
    <property type="entry name" value="PROTEASE S51 ALPHA-ASPARTYL DIPEPTIDASE"/>
    <property type="match status" value="1"/>
</dbReference>
<evidence type="ECO:0000256" key="4">
    <source>
        <dbReference type="ARBA" id="ARBA00022825"/>
    </source>
</evidence>
<gene>
    <name evidence="5" type="ORF">A3Q41_00099</name>
</gene>
<keyword evidence="6" id="KW-1185">Reference proteome</keyword>
<dbReference type="GO" id="GO:0008236">
    <property type="term" value="F:serine-type peptidase activity"/>
    <property type="evidence" value="ECO:0007669"/>
    <property type="project" value="UniProtKB-KW"/>
</dbReference>
<keyword evidence="4" id="KW-0720">Serine protease</keyword>
<dbReference type="OrthoDB" id="3373764at2"/>
<dbReference type="InterPro" id="IPR029062">
    <property type="entry name" value="Class_I_gatase-like"/>
</dbReference>
<dbReference type="InterPro" id="IPR005320">
    <property type="entry name" value="Peptidase_S51"/>
</dbReference>
<evidence type="ECO:0000256" key="3">
    <source>
        <dbReference type="ARBA" id="ARBA00022801"/>
    </source>
</evidence>
<dbReference type="EC" id="3.4.21.-" evidence="5"/>
<accession>A0A143QG95</accession>
<dbReference type="KEGG" id="rhs:A3Q41_00099"/>
<dbReference type="PANTHER" id="PTHR20842:SF0">
    <property type="entry name" value="ALPHA-ASPARTYL DIPEPTIDASE"/>
    <property type="match status" value="1"/>
</dbReference>
<evidence type="ECO:0000256" key="1">
    <source>
        <dbReference type="ARBA" id="ARBA00006534"/>
    </source>
</evidence>
<protein>
    <submittedName>
        <fullName evidence="5">Putative peptidase</fullName>
        <ecNumber evidence="5">3.4.21.-</ecNumber>
    </submittedName>
</protein>
<dbReference type="EMBL" id="CP015220">
    <property type="protein sequence ID" value="AMY21427.1"/>
    <property type="molecule type" value="Genomic_DNA"/>
</dbReference>
<organism evidence="5 6">
    <name type="scientific">Rhodococcoides fascians</name>
    <name type="common">Rhodococcus fascians</name>
    <dbReference type="NCBI Taxonomy" id="1828"/>
    <lineage>
        <taxon>Bacteria</taxon>
        <taxon>Bacillati</taxon>
        <taxon>Actinomycetota</taxon>
        <taxon>Actinomycetes</taxon>
        <taxon>Mycobacteriales</taxon>
        <taxon>Nocardiaceae</taxon>
        <taxon>Rhodococcoides</taxon>
    </lineage>
</organism>
<evidence type="ECO:0000313" key="6">
    <source>
        <dbReference type="Proteomes" id="UP000076038"/>
    </source>
</evidence>
<dbReference type="Gene3D" id="3.40.50.880">
    <property type="match status" value="1"/>
</dbReference>
<dbReference type="PATRIC" id="fig|1653479.3.peg.100"/>
<sequence length="214" mass="22770">MRLFLSSYRFGGHSDEFARLTGPPADLAVIANAADAWPATARESSLRSEFGPLRALGYRPSELDLRDFAGRPAAFERALAAFDAVWVRGGNTFVLRAQMARSGADEVIRGRVRADTIAYGGYSAGACVAAPSLAGVEDADDPNEVRPIAGIDPVWSGLGLVDFSVVPHLDSVLDEQDAGWATLRRLRREGIETHGLTDSQAIVVDDSGTTILGA</sequence>